<evidence type="ECO:0000313" key="1">
    <source>
        <dbReference type="EMBL" id="KZS99457.1"/>
    </source>
</evidence>
<protein>
    <submittedName>
        <fullName evidence="1">Uncharacterized protein</fullName>
    </submittedName>
</protein>
<sequence length="63" mass="7481">MILGTTIRANQHLLLHLPDILRNLGPAPSIWCFGFERANYILQRTNTNNRMGKYDYFNFYRGY</sequence>
<dbReference type="GeneID" id="63822381"/>
<organism evidence="1 2">
    <name type="scientific">Laetiporus sulphureus 93-53</name>
    <dbReference type="NCBI Taxonomy" id="1314785"/>
    <lineage>
        <taxon>Eukaryota</taxon>
        <taxon>Fungi</taxon>
        <taxon>Dikarya</taxon>
        <taxon>Basidiomycota</taxon>
        <taxon>Agaricomycotina</taxon>
        <taxon>Agaricomycetes</taxon>
        <taxon>Polyporales</taxon>
        <taxon>Laetiporus</taxon>
    </lineage>
</organism>
<evidence type="ECO:0000313" key="2">
    <source>
        <dbReference type="Proteomes" id="UP000076871"/>
    </source>
</evidence>
<gene>
    <name evidence="1" type="ORF">LAESUDRAFT_667967</name>
</gene>
<reference evidence="1 2" key="1">
    <citation type="journal article" date="2016" name="Mol. Biol. Evol.">
        <title>Comparative Genomics of Early-Diverging Mushroom-Forming Fungi Provides Insights into the Origins of Lignocellulose Decay Capabilities.</title>
        <authorList>
            <person name="Nagy L.G."/>
            <person name="Riley R."/>
            <person name="Tritt A."/>
            <person name="Adam C."/>
            <person name="Daum C."/>
            <person name="Floudas D."/>
            <person name="Sun H."/>
            <person name="Yadav J.S."/>
            <person name="Pangilinan J."/>
            <person name="Larsson K.H."/>
            <person name="Matsuura K."/>
            <person name="Barry K."/>
            <person name="Labutti K."/>
            <person name="Kuo R."/>
            <person name="Ohm R.A."/>
            <person name="Bhattacharya S.S."/>
            <person name="Shirouzu T."/>
            <person name="Yoshinaga Y."/>
            <person name="Martin F.M."/>
            <person name="Grigoriev I.V."/>
            <person name="Hibbett D.S."/>
        </authorList>
    </citation>
    <scope>NUCLEOTIDE SEQUENCE [LARGE SCALE GENOMIC DNA]</scope>
    <source>
        <strain evidence="1 2">93-53</strain>
    </source>
</reference>
<dbReference type="InParanoid" id="A0A165AQK3"/>
<accession>A0A165AQK3</accession>
<dbReference type="RefSeq" id="XP_040757198.1">
    <property type="nucleotide sequence ID" value="XM_040905351.1"/>
</dbReference>
<dbReference type="AlphaFoldDB" id="A0A165AQK3"/>
<dbReference type="Proteomes" id="UP000076871">
    <property type="component" value="Unassembled WGS sequence"/>
</dbReference>
<dbReference type="OrthoDB" id="3247418at2759"/>
<name>A0A165AQK3_9APHY</name>
<dbReference type="EMBL" id="KV427870">
    <property type="protein sequence ID" value="KZS99457.1"/>
    <property type="molecule type" value="Genomic_DNA"/>
</dbReference>
<proteinExistence type="predicted"/>
<keyword evidence="2" id="KW-1185">Reference proteome</keyword>